<sequence>MVPDPEAAARFYGAVTGWGSRDASTPDQPYTLLTAGDRPAAGLLPLQPTDMAKGALPGWIGHILVDDVDAAVARATALGGVVHVPPRGIEIGRFAVLGDPQGAVFAIFAGAVPEPQPIGTAGHVGWNELAAADWLAAFDFYAALFGWQRAEAVDIGPLGTYQTFGLGGPAMGGMFNKSDAIPRPFWCFYIAVGDIDAAAGRVREAGGQIVNGPMEVPGEAFVLQGIDPQGALFALLGTRATP</sequence>
<evidence type="ECO:0000313" key="3">
    <source>
        <dbReference type="Proteomes" id="UP000660885"/>
    </source>
</evidence>
<dbReference type="Pfam" id="PF00903">
    <property type="entry name" value="Glyoxalase"/>
    <property type="match status" value="1"/>
</dbReference>
<dbReference type="PANTHER" id="PTHR33993">
    <property type="entry name" value="GLYOXALASE-RELATED"/>
    <property type="match status" value="1"/>
</dbReference>
<comment type="caution">
    <text evidence="2">The sequence shown here is derived from an EMBL/GenBank/DDBJ whole genome shotgun (WGS) entry which is preliminary data.</text>
</comment>
<name>A0ABS1U3U5_9PROT</name>
<dbReference type="InterPro" id="IPR041581">
    <property type="entry name" value="Glyoxalase_6"/>
</dbReference>
<protein>
    <submittedName>
        <fullName evidence="2">VOC family protein</fullName>
    </submittedName>
</protein>
<dbReference type="SUPFAM" id="SSF54593">
    <property type="entry name" value="Glyoxalase/Bleomycin resistance protein/Dihydroxybiphenyl dioxygenase"/>
    <property type="match status" value="2"/>
</dbReference>
<dbReference type="InterPro" id="IPR029068">
    <property type="entry name" value="Glyas_Bleomycin-R_OHBP_Dase"/>
</dbReference>
<dbReference type="InterPro" id="IPR037523">
    <property type="entry name" value="VOC_core"/>
</dbReference>
<dbReference type="PANTHER" id="PTHR33993:SF14">
    <property type="entry name" value="GB|AAF24581.1"/>
    <property type="match status" value="1"/>
</dbReference>
<gene>
    <name evidence="2" type="ORF">JMJ56_15140</name>
</gene>
<feature type="domain" description="VOC" evidence="1">
    <location>
        <begin position="1"/>
        <end position="110"/>
    </location>
</feature>
<feature type="domain" description="VOC" evidence="1">
    <location>
        <begin position="123"/>
        <end position="238"/>
    </location>
</feature>
<organism evidence="2 3">
    <name type="scientific">Belnapia arida</name>
    <dbReference type="NCBI Taxonomy" id="2804533"/>
    <lineage>
        <taxon>Bacteria</taxon>
        <taxon>Pseudomonadati</taxon>
        <taxon>Pseudomonadota</taxon>
        <taxon>Alphaproteobacteria</taxon>
        <taxon>Acetobacterales</taxon>
        <taxon>Roseomonadaceae</taxon>
        <taxon>Belnapia</taxon>
    </lineage>
</organism>
<dbReference type="Gene3D" id="3.10.180.10">
    <property type="entry name" value="2,3-Dihydroxybiphenyl 1,2-Dioxygenase, domain 1"/>
    <property type="match status" value="2"/>
</dbReference>
<accession>A0ABS1U3U5</accession>
<dbReference type="Proteomes" id="UP000660885">
    <property type="component" value="Unassembled WGS sequence"/>
</dbReference>
<dbReference type="InterPro" id="IPR052164">
    <property type="entry name" value="Anthracycline_SecMetBiosynth"/>
</dbReference>
<dbReference type="PROSITE" id="PS51819">
    <property type="entry name" value="VOC"/>
    <property type="match status" value="2"/>
</dbReference>
<proteinExistence type="predicted"/>
<dbReference type="Pfam" id="PF18029">
    <property type="entry name" value="Glyoxalase_6"/>
    <property type="match status" value="1"/>
</dbReference>
<evidence type="ECO:0000313" key="2">
    <source>
        <dbReference type="EMBL" id="MBL6079352.1"/>
    </source>
</evidence>
<dbReference type="EMBL" id="JAETWB010000006">
    <property type="protein sequence ID" value="MBL6079352.1"/>
    <property type="molecule type" value="Genomic_DNA"/>
</dbReference>
<keyword evidence="3" id="KW-1185">Reference proteome</keyword>
<dbReference type="CDD" id="cd07247">
    <property type="entry name" value="SgaA_N_like"/>
    <property type="match status" value="2"/>
</dbReference>
<evidence type="ECO:0000259" key="1">
    <source>
        <dbReference type="PROSITE" id="PS51819"/>
    </source>
</evidence>
<dbReference type="InterPro" id="IPR004360">
    <property type="entry name" value="Glyas_Fos-R_dOase_dom"/>
</dbReference>
<reference evidence="2 3" key="1">
    <citation type="submission" date="2021-01" db="EMBL/GenBank/DDBJ databases">
        <title>Belnapia mucosa sp. nov. and Belnapia arida sp. nov., isolated from the Tabernas Desert (Almeria, Spain).</title>
        <authorList>
            <person name="Molina-Menor E."/>
            <person name="Vidal-Verdu A."/>
            <person name="Calonge A."/>
            <person name="Satari L."/>
            <person name="Pereto J."/>
            <person name="Porcar M."/>
        </authorList>
    </citation>
    <scope>NUCLEOTIDE SEQUENCE [LARGE SCALE GENOMIC DNA]</scope>
    <source>
        <strain evidence="2 3">T18</strain>
    </source>
</reference>